<dbReference type="InterPro" id="IPR024607">
    <property type="entry name" value="Sulfatase_CS"/>
</dbReference>
<dbReference type="InterPro" id="IPR000917">
    <property type="entry name" value="Sulfatase_N"/>
</dbReference>
<sequence length="503" mass="56323">MRRFLLVLLMLAGTVTATAPLQAQASRPNIIFFLVDDLSSDLLKYMDNTRSLADNGTRFANYFVSNSLCCPSRASMFTGEHPHNTGVLTNEGADNGGYPAFERHEGRAYAPALHRQNYRTGYMGKYINEYPVGENFKVPVGWDEWHVVGGAGYNERDYGITDYVRETGIKRFERDTDTYLTDRLARTAEDFIERSRRQAPNRPFFLQVAPFAPHQRVPYQPGQVEPRFPPAPRDRPGGEFPQGDCGGSGCPTIDVARELSSFDEDTSDKPGWVRRAPLGDNVVDELRTDFRNRVRMVQSVDDMVGRVLAKLTAAERDETFIVFASDNGFHLGQHRLVRGKGTAYDHDVNVPLLVKRPGRTGSGDFVRNEIVQNVDLFATFLDMAGSGSADRDGRSLLPLIRNQDQPNWRNTALVEHRRPQGTAADPDFDDLAAATPSYQALRTVNDLYVEYSNGEREYYDLKVDPLQENNNPNKPRVGQLAGPLRELAGCRQNCWAAAHVQGG</sequence>
<comment type="similarity">
    <text evidence="1">Belongs to the sulfatase family.</text>
</comment>
<dbReference type="Proteomes" id="UP000198583">
    <property type="component" value="Unassembled WGS sequence"/>
</dbReference>
<dbReference type="EMBL" id="FOYL01000015">
    <property type="protein sequence ID" value="SFR28713.1"/>
    <property type="molecule type" value="Genomic_DNA"/>
</dbReference>
<dbReference type="OrthoDB" id="9777306at2"/>
<accession>A0A1I6FFK2</accession>
<feature type="domain" description="Sulfatase N-terminal" evidence="6">
    <location>
        <begin position="28"/>
        <end position="385"/>
    </location>
</feature>
<evidence type="ECO:0000256" key="5">
    <source>
        <dbReference type="SAM" id="SignalP"/>
    </source>
</evidence>
<evidence type="ECO:0000313" key="8">
    <source>
        <dbReference type="Proteomes" id="UP000198583"/>
    </source>
</evidence>
<dbReference type="Gene3D" id="3.40.720.10">
    <property type="entry name" value="Alkaline Phosphatase, subunit A"/>
    <property type="match status" value="1"/>
</dbReference>
<evidence type="ECO:0000313" key="7">
    <source>
        <dbReference type="EMBL" id="SFR28713.1"/>
    </source>
</evidence>
<name>A0A1I6FFK2_9PSEU</name>
<dbReference type="Pfam" id="PF00884">
    <property type="entry name" value="Sulfatase"/>
    <property type="match status" value="1"/>
</dbReference>
<keyword evidence="8" id="KW-1185">Reference proteome</keyword>
<proteinExistence type="inferred from homology"/>
<dbReference type="InterPro" id="IPR017850">
    <property type="entry name" value="Alkaline_phosphatase_core_sf"/>
</dbReference>
<evidence type="ECO:0000259" key="6">
    <source>
        <dbReference type="Pfam" id="PF00884"/>
    </source>
</evidence>
<evidence type="ECO:0000256" key="4">
    <source>
        <dbReference type="ARBA" id="ARBA00023180"/>
    </source>
</evidence>
<evidence type="ECO:0000256" key="3">
    <source>
        <dbReference type="ARBA" id="ARBA00022801"/>
    </source>
</evidence>
<feature type="signal peptide" evidence="5">
    <location>
        <begin position="1"/>
        <end position="19"/>
    </location>
</feature>
<dbReference type="RefSeq" id="WP_093605014.1">
    <property type="nucleotide sequence ID" value="NZ_FOYL01000015.1"/>
</dbReference>
<dbReference type="STRING" id="84724.SAMN04488564_11521"/>
<organism evidence="7 8">
    <name type="scientific">Lentzea waywayandensis</name>
    <dbReference type="NCBI Taxonomy" id="84724"/>
    <lineage>
        <taxon>Bacteria</taxon>
        <taxon>Bacillati</taxon>
        <taxon>Actinomycetota</taxon>
        <taxon>Actinomycetes</taxon>
        <taxon>Pseudonocardiales</taxon>
        <taxon>Pseudonocardiaceae</taxon>
        <taxon>Lentzea</taxon>
    </lineage>
</organism>
<dbReference type="CDD" id="cd16147">
    <property type="entry name" value="G6S"/>
    <property type="match status" value="1"/>
</dbReference>
<protein>
    <submittedName>
        <fullName evidence="7">Arylsulfatase A</fullName>
    </submittedName>
</protein>
<evidence type="ECO:0000256" key="1">
    <source>
        <dbReference type="ARBA" id="ARBA00008779"/>
    </source>
</evidence>
<dbReference type="PANTHER" id="PTHR43108">
    <property type="entry name" value="N-ACETYLGLUCOSAMINE-6-SULFATASE FAMILY MEMBER"/>
    <property type="match status" value="1"/>
</dbReference>
<dbReference type="SUPFAM" id="SSF53649">
    <property type="entry name" value="Alkaline phosphatase-like"/>
    <property type="match status" value="1"/>
</dbReference>
<keyword evidence="2 5" id="KW-0732">Signal</keyword>
<dbReference type="PANTHER" id="PTHR43108:SF8">
    <property type="entry name" value="SD21168P"/>
    <property type="match status" value="1"/>
</dbReference>
<gene>
    <name evidence="7" type="ORF">SAMN04488564_11521</name>
</gene>
<reference evidence="8" key="1">
    <citation type="submission" date="2016-10" db="EMBL/GenBank/DDBJ databases">
        <authorList>
            <person name="Varghese N."/>
            <person name="Submissions S."/>
        </authorList>
    </citation>
    <scope>NUCLEOTIDE SEQUENCE [LARGE SCALE GENOMIC DNA]</scope>
    <source>
        <strain evidence="8">DSM 44232</strain>
    </source>
</reference>
<evidence type="ECO:0000256" key="2">
    <source>
        <dbReference type="ARBA" id="ARBA00022729"/>
    </source>
</evidence>
<dbReference type="GO" id="GO:0016787">
    <property type="term" value="F:hydrolase activity"/>
    <property type="evidence" value="ECO:0007669"/>
    <property type="project" value="UniProtKB-KW"/>
</dbReference>
<dbReference type="AlphaFoldDB" id="A0A1I6FFK2"/>
<feature type="chain" id="PRO_5039695209" evidence="5">
    <location>
        <begin position="20"/>
        <end position="503"/>
    </location>
</feature>
<keyword evidence="3" id="KW-0378">Hydrolase</keyword>
<keyword evidence="4" id="KW-0325">Glycoprotein</keyword>
<dbReference type="PROSITE" id="PS00523">
    <property type="entry name" value="SULFATASE_1"/>
    <property type="match status" value="1"/>
</dbReference>